<dbReference type="FunFam" id="2.40.110.10:FF:000011">
    <property type="entry name" value="Acyl-CoA dehydrogenase FadE34"/>
    <property type="match status" value="1"/>
</dbReference>
<feature type="domain" description="Acyl-CoA dehydrogenase/oxidase C-terminal" evidence="6">
    <location>
        <begin position="233"/>
        <end position="389"/>
    </location>
</feature>
<dbReference type="Gene3D" id="1.20.140.10">
    <property type="entry name" value="Butyryl-CoA Dehydrogenase, subunit A, domain 3"/>
    <property type="match status" value="1"/>
</dbReference>
<dbReference type="GO" id="GO:0005886">
    <property type="term" value="C:plasma membrane"/>
    <property type="evidence" value="ECO:0007669"/>
    <property type="project" value="TreeGrafter"/>
</dbReference>
<evidence type="ECO:0000256" key="5">
    <source>
        <dbReference type="ARBA" id="ARBA00023002"/>
    </source>
</evidence>
<dbReference type="InterPro" id="IPR046373">
    <property type="entry name" value="Acyl-CoA_Oxase/DH_mid-dom_sf"/>
</dbReference>
<dbReference type="InterPro" id="IPR013786">
    <property type="entry name" value="AcylCoA_DH/ox_N"/>
</dbReference>
<feature type="domain" description="Acyl-CoA oxidase/dehydrogenase middle" evidence="7">
    <location>
        <begin position="127"/>
        <end position="221"/>
    </location>
</feature>
<keyword evidence="5" id="KW-0560">Oxidoreductase</keyword>
<dbReference type="InterPro" id="IPR036250">
    <property type="entry name" value="AcylCo_DH-like_C"/>
</dbReference>
<dbReference type="Gene3D" id="2.40.110.10">
    <property type="entry name" value="Butyryl-CoA Dehydrogenase, subunit A, domain 2"/>
    <property type="match status" value="1"/>
</dbReference>
<organism evidence="9">
    <name type="scientific">freshwater metagenome</name>
    <dbReference type="NCBI Taxonomy" id="449393"/>
    <lineage>
        <taxon>unclassified sequences</taxon>
        <taxon>metagenomes</taxon>
        <taxon>ecological metagenomes</taxon>
    </lineage>
</organism>
<evidence type="ECO:0000256" key="1">
    <source>
        <dbReference type="ARBA" id="ARBA00001974"/>
    </source>
</evidence>
<dbReference type="Pfam" id="PF00441">
    <property type="entry name" value="Acyl-CoA_dh_1"/>
    <property type="match status" value="1"/>
</dbReference>
<feature type="domain" description="Acyl-CoA dehydrogenase/oxidase N-terminal" evidence="8">
    <location>
        <begin position="7"/>
        <end position="123"/>
    </location>
</feature>
<comment type="similarity">
    <text evidence="2">Belongs to the acyl-CoA dehydrogenase family.</text>
</comment>
<dbReference type="SUPFAM" id="SSF47203">
    <property type="entry name" value="Acyl-CoA dehydrogenase C-terminal domain-like"/>
    <property type="match status" value="1"/>
</dbReference>
<dbReference type="InterPro" id="IPR009075">
    <property type="entry name" value="AcylCo_DH/oxidase_C"/>
</dbReference>
<dbReference type="Pfam" id="PF02771">
    <property type="entry name" value="Acyl-CoA_dh_N"/>
    <property type="match status" value="1"/>
</dbReference>
<dbReference type="GO" id="GO:0050660">
    <property type="term" value="F:flavin adenine dinucleotide binding"/>
    <property type="evidence" value="ECO:0007669"/>
    <property type="project" value="InterPro"/>
</dbReference>
<dbReference type="InterPro" id="IPR052161">
    <property type="entry name" value="Mycobact_Acyl-CoA_DH"/>
</dbReference>
<sequence>MDLQFTDAENSFRLKLRDWLSSVIPQLPSEPHRNDWIGRREYDSMWQRMLFDAGFAGINWPREYGGLGATPTEHLIFLEETERARAPYVGQNFVGLLHAGPTLITEASAEQKAFHLPAILKGEHIWCQGFSEPGAGSDLASLSCRAIRDGDDYVINGQKIWTSFGHTADYCEMLVRTDTDVPKHRGITWLIVPMGLPGMDVRPLRTLEGSTEFCEVFFDEVRVPVANRVGDENDGWRVAMVTLSFERGTAFVSEMLQSMELARDLAQLAKRVTRNGVTAWDDAGLRRDIGRICAELDALWALTKRNISQAQRTGLVGPGGNVFKLAYAELRSRLGELAMHLLDRASLSIDDIGDLPTHAHVHGRIHALSLGIAAGTSQVQRNIVAERILGLPKER</sequence>
<reference evidence="9" key="1">
    <citation type="submission" date="2020-05" db="EMBL/GenBank/DDBJ databases">
        <authorList>
            <person name="Chiriac C."/>
            <person name="Salcher M."/>
            <person name="Ghai R."/>
            <person name="Kavagutti S V."/>
        </authorList>
    </citation>
    <scope>NUCLEOTIDE SEQUENCE</scope>
</reference>
<evidence type="ECO:0000256" key="4">
    <source>
        <dbReference type="ARBA" id="ARBA00022827"/>
    </source>
</evidence>
<dbReference type="Pfam" id="PF02770">
    <property type="entry name" value="Acyl-CoA_dh_M"/>
    <property type="match status" value="1"/>
</dbReference>
<keyword evidence="4" id="KW-0274">FAD</keyword>
<dbReference type="Gene3D" id="1.10.540.10">
    <property type="entry name" value="Acyl-CoA dehydrogenase/oxidase, N-terminal domain"/>
    <property type="match status" value="1"/>
</dbReference>
<evidence type="ECO:0000259" key="8">
    <source>
        <dbReference type="Pfam" id="PF02771"/>
    </source>
</evidence>
<gene>
    <name evidence="9" type="ORF">UFOPK2366_00458</name>
    <name evidence="10" type="ORF">UFOPK2992_01344</name>
</gene>
<dbReference type="AlphaFoldDB" id="A0A6J6NGG1"/>
<dbReference type="PANTHER" id="PTHR43292:SF4">
    <property type="entry name" value="ACYL-COA DEHYDROGENASE FADE34"/>
    <property type="match status" value="1"/>
</dbReference>
<dbReference type="EMBL" id="CAEZXM010000062">
    <property type="protein sequence ID" value="CAB4685332.1"/>
    <property type="molecule type" value="Genomic_DNA"/>
</dbReference>
<evidence type="ECO:0000259" key="7">
    <source>
        <dbReference type="Pfam" id="PF02770"/>
    </source>
</evidence>
<keyword evidence="3" id="KW-0285">Flavoprotein</keyword>
<protein>
    <submittedName>
        <fullName evidence="9">Unannotated protein</fullName>
    </submittedName>
</protein>
<proteinExistence type="inferred from homology"/>
<evidence type="ECO:0000256" key="3">
    <source>
        <dbReference type="ARBA" id="ARBA00022630"/>
    </source>
</evidence>
<comment type="cofactor">
    <cofactor evidence="1">
        <name>FAD</name>
        <dbReference type="ChEBI" id="CHEBI:57692"/>
    </cofactor>
</comment>
<dbReference type="SUPFAM" id="SSF56645">
    <property type="entry name" value="Acyl-CoA dehydrogenase NM domain-like"/>
    <property type="match status" value="1"/>
</dbReference>
<dbReference type="InterPro" id="IPR037069">
    <property type="entry name" value="AcylCoA_DH/ox_N_sf"/>
</dbReference>
<evidence type="ECO:0000313" key="9">
    <source>
        <dbReference type="EMBL" id="CAB4685332.1"/>
    </source>
</evidence>
<dbReference type="PANTHER" id="PTHR43292">
    <property type="entry name" value="ACYL-COA DEHYDROGENASE"/>
    <property type="match status" value="1"/>
</dbReference>
<name>A0A6J6NGG1_9ZZZZ</name>
<dbReference type="EMBL" id="CAFAAI010000247">
    <property type="protein sequence ID" value="CAB4807242.1"/>
    <property type="molecule type" value="Genomic_DNA"/>
</dbReference>
<evidence type="ECO:0000259" key="6">
    <source>
        <dbReference type="Pfam" id="PF00441"/>
    </source>
</evidence>
<dbReference type="GO" id="GO:0016627">
    <property type="term" value="F:oxidoreductase activity, acting on the CH-CH group of donors"/>
    <property type="evidence" value="ECO:0007669"/>
    <property type="project" value="InterPro"/>
</dbReference>
<evidence type="ECO:0000256" key="2">
    <source>
        <dbReference type="ARBA" id="ARBA00009347"/>
    </source>
</evidence>
<dbReference type="InterPro" id="IPR006091">
    <property type="entry name" value="Acyl-CoA_Oxase/DH_mid-dom"/>
</dbReference>
<dbReference type="InterPro" id="IPR009100">
    <property type="entry name" value="AcylCoA_DH/oxidase_NM_dom_sf"/>
</dbReference>
<evidence type="ECO:0000313" key="10">
    <source>
        <dbReference type="EMBL" id="CAB4807242.1"/>
    </source>
</evidence>
<accession>A0A6J6NGG1</accession>